<evidence type="ECO:0000313" key="3">
    <source>
        <dbReference type="Proteomes" id="UP000008311"/>
    </source>
</evidence>
<accession>B9TD49</accession>
<organism evidence="2 3">
    <name type="scientific">Ricinus communis</name>
    <name type="common">Castor bean</name>
    <dbReference type="NCBI Taxonomy" id="3988"/>
    <lineage>
        <taxon>Eukaryota</taxon>
        <taxon>Viridiplantae</taxon>
        <taxon>Streptophyta</taxon>
        <taxon>Embryophyta</taxon>
        <taxon>Tracheophyta</taxon>
        <taxon>Spermatophyta</taxon>
        <taxon>Magnoliopsida</taxon>
        <taxon>eudicotyledons</taxon>
        <taxon>Gunneridae</taxon>
        <taxon>Pentapetalae</taxon>
        <taxon>rosids</taxon>
        <taxon>fabids</taxon>
        <taxon>Malpighiales</taxon>
        <taxon>Euphorbiaceae</taxon>
        <taxon>Acalyphoideae</taxon>
        <taxon>Acalypheae</taxon>
        <taxon>Ricinus</taxon>
    </lineage>
</organism>
<dbReference type="Proteomes" id="UP000008311">
    <property type="component" value="Unassembled WGS sequence"/>
</dbReference>
<dbReference type="AlphaFoldDB" id="B9TD49"/>
<feature type="region of interest" description="Disordered" evidence="1">
    <location>
        <begin position="1"/>
        <end position="54"/>
    </location>
</feature>
<sequence>MHASPRHRDPVDRRRRDGAPTARGRGEAHPQPGRVHQRGHRAQVRDRPSPRCRG</sequence>
<protein>
    <submittedName>
        <fullName evidence="2">Uncharacterized protein</fullName>
    </submittedName>
</protein>
<dbReference type="EMBL" id="EQ977884">
    <property type="protein sequence ID" value="EEF26213.1"/>
    <property type="molecule type" value="Genomic_DNA"/>
</dbReference>
<proteinExistence type="predicted"/>
<name>B9TD49_RICCO</name>
<gene>
    <name evidence="2" type="ORF">RCOM_1906260</name>
</gene>
<dbReference type="InParanoid" id="B9TD49"/>
<evidence type="ECO:0000256" key="1">
    <source>
        <dbReference type="SAM" id="MobiDB-lite"/>
    </source>
</evidence>
<reference evidence="3" key="1">
    <citation type="journal article" date="2010" name="Nat. Biotechnol.">
        <title>Draft genome sequence of the oilseed species Ricinus communis.</title>
        <authorList>
            <person name="Chan A.P."/>
            <person name="Crabtree J."/>
            <person name="Zhao Q."/>
            <person name="Lorenzi H."/>
            <person name="Orvis J."/>
            <person name="Puiu D."/>
            <person name="Melake-Berhan A."/>
            <person name="Jones K.M."/>
            <person name="Redman J."/>
            <person name="Chen G."/>
            <person name="Cahoon E.B."/>
            <person name="Gedil M."/>
            <person name="Stanke M."/>
            <person name="Haas B.J."/>
            <person name="Wortman J.R."/>
            <person name="Fraser-Liggett C.M."/>
            <person name="Ravel J."/>
            <person name="Rabinowicz P.D."/>
        </authorList>
    </citation>
    <scope>NUCLEOTIDE SEQUENCE [LARGE SCALE GENOMIC DNA]</scope>
    <source>
        <strain evidence="3">cv. Hale</strain>
    </source>
</reference>
<keyword evidence="3" id="KW-1185">Reference proteome</keyword>
<feature type="compositionally biased region" description="Basic and acidic residues" evidence="1">
    <location>
        <begin position="1"/>
        <end position="28"/>
    </location>
</feature>
<evidence type="ECO:0000313" key="2">
    <source>
        <dbReference type="EMBL" id="EEF26213.1"/>
    </source>
</evidence>
<feature type="compositionally biased region" description="Basic and acidic residues" evidence="1">
    <location>
        <begin position="43"/>
        <end position="54"/>
    </location>
</feature>